<proteinExistence type="predicted"/>
<reference evidence="1" key="1">
    <citation type="submission" date="2018-01" db="EMBL/GenBank/DDBJ databases">
        <title>An insight into the sialome of Amazonian anophelines.</title>
        <authorList>
            <person name="Ribeiro J.M."/>
            <person name="Scarpassa V."/>
            <person name="Calvo E."/>
        </authorList>
    </citation>
    <scope>NUCLEOTIDE SEQUENCE</scope>
    <source>
        <tissue evidence="1">Salivary glands</tissue>
    </source>
</reference>
<name>A0A2M4B4J7_9DIPT</name>
<evidence type="ECO:0000313" key="1">
    <source>
        <dbReference type="EMBL" id="MBW47748.1"/>
    </source>
</evidence>
<sequence length="71" mass="8208">MMWELPMLILAYLVDDVRIARLLQQSLILALKLYHHMFTAGQQLPGLLAYCLRDTLTTPFPDLFVVLIHVL</sequence>
<dbReference type="EMBL" id="GGFK01014427">
    <property type="protein sequence ID" value="MBW47748.1"/>
    <property type="molecule type" value="Transcribed_RNA"/>
</dbReference>
<organism evidence="1">
    <name type="scientific">Anopheles triannulatus</name>
    <dbReference type="NCBI Taxonomy" id="58253"/>
    <lineage>
        <taxon>Eukaryota</taxon>
        <taxon>Metazoa</taxon>
        <taxon>Ecdysozoa</taxon>
        <taxon>Arthropoda</taxon>
        <taxon>Hexapoda</taxon>
        <taxon>Insecta</taxon>
        <taxon>Pterygota</taxon>
        <taxon>Neoptera</taxon>
        <taxon>Endopterygota</taxon>
        <taxon>Diptera</taxon>
        <taxon>Nematocera</taxon>
        <taxon>Culicoidea</taxon>
        <taxon>Culicidae</taxon>
        <taxon>Anophelinae</taxon>
        <taxon>Anopheles</taxon>
    </lineage>
</organism>
<accession>A0A2M4B4J7</accession>
<dbReference type="AlphaFoldDB" id="A0A2M4B4J7"/>
<protein>
    <submittedName>
        <fullName evidence="1">Putative secreted protein</fullName>
    </submittedName>
</protein>